<accession>A0AA39J5H3</accession>
<comment type="caution">
    <text evidence="1">The sequence shown here is derived from an EMBL/GenBank/DDBJ whole genome shotgun (WGS) entry which is preliminary data.</text>
</comment>
<name>A0AA39J5H3_9AGAR</name>
<reference evidence="1" key="1">
    <citation type="submission" date="2023-06" db="EMBL/GenBank/DDBJ databases">
        <authorList>
            <consortium name="Lawrence Berkeley National Laboratory"/>
            <person name="Ahrendt S."/>
            <person name="Sahu N."/>
            <person name="Indic B."/>
            <person name="Wong-Bajracharya J."/>
            <person name="Merenyi Z."/>
            <person name="Ke H.-M."/>
            <person name="Monk M."/>
            <person name="Kocsube S."/>
            <person name="Drula E."/>
            <person name="Lipzen A."/>
            <person name="Balint B."/>
            <person name="Henrissat B."/>
            <person name="Andreopoulos B."/>
            <person name="Martin F.M."/>
            <person name="Harder C.B."/>
            <person name="Rigling D."/>
            <person name="Ford K.L."/>
            <person name="Foster G.D."/>
            <person name="Pangilinan J."/>
            <person name="Papanicolaou A."/>
            <person name="Barry K."/>
            <person name="LaButti K."/>
            <person name="Viragh M."/>
            <person name="Koriabine M."/>
            <person name="Yan M."/>
            <person name="Riley R."/>
            <person name="Champramary S."/>
            <person name="Plett K.L."/>
            <person name="Tsai I.J."/>
            <person name="Slot J."/>
            <person name="Sipos G."/>
            <person name="Plett J."/>
            <person name="Nagy L.G."/>
            <person name="Grigoriev I.V."/>
        </authorList>
    </citation>
    <scope>NUCLEOTIDE SEQUENCE</scope>
    <source>
        <strain evidence="1">FPL87.14</strain>
    </source>
</reference>
<dbReference type="AlphaFoldDB" id="A0AA39J5H3"/>
<evidence type="ECO:0000313" key="2">
    <source>
        <dbReference type="Proteomes" id="UP001175226"/>
    </source>
</evidence>
<dbReference type="Proteomes" id="UP001175226">
    <property type="component" value="Unassembled WGS sequence"/>
</dbReference>
<organism evidence="1 2">
    <name type="scientific">Armillaria borealis</name>
    <dbReference type="NCBI Taxonomy" id="47425"/>
    <lineage>
        <taxon>Eukaryota</taxon>
        <taxon>Fungi</taxon>
        <taxon>Dikarya</taxon>
        <taxon>Basidiomycota</taxon>
        <taxon>Agaricomycotina</taxon>
        <taxon>Agaricomycetes</taxon>
        <taxon>Agaricomycetidae</taxon>
        <taxon>Agaricales</taxon>
        <taxon>Marasmiineae</taxon>
        <taxon>Physalacriaceae</taxon>
        <taxon>Armillaria</taxon>
    </lineage>
</organism>
<sequence length="325" mass="35928">MAHNERTSSNPTREVKWREIATTVVTSTNFGTASNTVALLVILWCLLSSTLPPLRPSSAIDFLEEAIKQVKDIYNTHQSMLDQSATFENGLEKYFGSGDNRASILTSPTRIEFATLSLKEQHIQNSLNVSWMNLLSRLSHEKNVWVTARAHRRNVDALESELVTAIIKKKKDLLRTSLENQGVTNDQGDDQAIRRGIDACVTYVKSRDRPQTLAGIIGLHGQNPEFMSAAATTDICSSASKIFSPEMHAESFYEGAESRTHSANYGTVKKIAGWGLESAEKYGTFSCERGTLDAGREPHTSLEKPWSPAVAEVVHKNDTGMQLAM</sequence>
<evidence type="ECO:0000313" key="1">
    <source>
        <dbReference type="EMBL" id="KAK0435672.1"/>
    </source>
</evidence>
<dbReference type="EMBL" id="JAUEPT010000061">
    <property type="protein sequence ID" value="KAK0435672.1"/>
    <property type="molecule type" value="Genomic_DNA"/>
</dbReference>
<proteinExistence type="predicted"/>
<gene>
    <name evidence="1" type="ORF">EV421DRAFT_1740129</name>
</gene>
<keyword evidence="2" id="KW-1185">Reference proteome</keyword>
<protein>
    <submittedName>
        <fullName evidence="1">Uncharacterized protein</fullName>
    </submittedName>
</protein>